<keyword evidence="3" id="KW-1185">Reference proteome</keyword>
<organism evidence="2 3">
    <name type="scientific">Chlorella vulgaris</name>
    <name type="common">Green alga</name>
    <dbReference type="NCBI Taxonomy" id="3077"/>
    <lineage>
        <taxon>Eukaryota</taxon>
        <taxon>Viridiplantae</taxon>
        <taxon>Chlorophyta</taxon>
        <taxon>core chlorophytes</taxon>
        <taxon>Trebouxiophyceae</taxon>
        <taxon>Chlorellales</taxon>
        <taxon>Chlorellaceae</taxon>
        <taxon>Chlorella clade</taxon>
        <taxon>Chlorella</taxon>
    </lineage>
</organism>
<protein>
    <submittedName>
        <fullName evidence="2">Uncharacterized protein</fullName>
    </submittedName>
</protein>
<dbReference type="EMBL" id="SIDB01000012">
    <property type="protein sequence ID" value="KAI3425050.1"/>
    <property type="molecule type" value="Genomic_DNA"/>
</dbReference>
<dbReference type="Proteomes" id="UP001055712">
    <property type="component" value="Unassembled WGS sequence"/>
</dbReference>
<feature type="region of interest" description="Disordered" evidence="1">
    <location>
        <begin position="1"/>
        <end position="35"/>
    </location>
</feature>
<feature type="compositionally biased region" description="Polar residues" evidence="1">
    <location>
        <begin position="1"/>
        <end position="12"/>
    </location>
</feature>
<comment type="caution">
    <text evidence="2">The sequence shown here is derived from an EMBL/GenBank/DDBJ whole genome shotgun (WGS) entry which is preliminary data.</text>
</comment>
<evidence type="ECO:0000313" key="3">
    <source>
        <dbReference type="Proteomes" id="UP001055712"/>
    </source>
</evidence>
<reference evidence="2" key="1">
    <citation type="journal article" date="2019" name="Plant J.">
        <title>Chlorella vulgaris genome assembly and annotation reveals the molecular basis for metabolic acclimation to high light conditions.</title>
        <authorList>
            <person name="Cecchin M."/>
            <person name="Marcolungo L."/>
            <person name="Rossato M."/>
            <person name="Girolomoni L."/>
            <person name="Cosentino E."/>
            <person name="Cuine S."/>
            <person name="Li-Beisson Y."/>
            <person name="Delledonne M."/>
            <person name="Ballottari M."/>
        </authorList>
    </citation>
    <scope>NUCLEOTIDE SEQUENCE</scope>
    <source>
        <strain evidence="2">211/11P</strain>
    </source>
</reference>
<accession>A0A9D4YTJ6</accession>
<evidence type="ECO:0000256" key="1">
    <source>
        <dbReference type="SAM" id="MobiDB-lite"/>
    </source>
</evidence>
<reference evidence="2" key="2">
    <citation type="submission" date="2020-11" db="EMBL/GenBank/DDBJ databases">
        <authorList>
            <person name="Cecchin M."/>
            <person name="Marcolungo L."/>
            <person name="Rossato M."/>
            <person name="Girolomoni L."/>
            <person name="Cosentino E."/>
            <person name="Cuine S."/>
            <person name="Li-Beisson Y."/>
            <person name="Delledonne M."/>
            <person name="Ballottari M."/>
        </authorList>
    </citation>
    <scope>NUCLEOTIDE SEQUENCE</scope>
    <source>
        <strain evidence="2">211/11P</strain>
        <tissue evidence="2">Whole cell</tissue>
    </source>
</reference>
<sequence length="170" mass="17118">MGSCCSAPNTVSDYDHPTYKPSQWPAGADSRPMPGPYHTAPAMHQASYAVPGYPAQGQNGYGQQQYPGMASAHSYPGNPGAYNQAPGGYPGYPPQVGAMPPQGNRYQQQQYMQQGQYGRPGMGGMGFGGGAMMGGGMGLLGGMMLGSAFSGGDCGDCGDGGGDDGGGGGE</sequence>
<dbReference type="AlphaFoldDB" id="A0A9D4YTJ6"/>
<evidence type="ECO:0000313" key="2">
    <source>
        <dbReference type="EMBL" id="KAI3425050.1"/>
    </source>
</evidence>
<gene>
    <name evidence="2" type="ORF">D9Q98_008428</name>
</gene>
<name>A0A9D4YTJ6_CHLVU</name>
<proteinExistence type="predicted"/>